<evidence type="ECO:0000256" key="2">
    <source>
        <dbReference type="ARBA" id="ARBA00006434"/>
    </source>
</evidence>
<dbReference type="Pfam" id="PF00474">
    <property type="entry name" value="SSF"/>
    <property type="match status" value="1"/>
</dbReference>
<dbReference type="RefSeq" id="WP_122201466.1">
    <property type="nucleotide sequence ID" value="NZ_CABJFV010000006.1"/>
</dbReference>
<gene>
    <name evidence="8" type="ORF">DW888_10280</name>
</gene>
<organism evidence="8 9">
    <name type="scientific">Bacteroides nordii</name>
    <dbReference type="NCBI Taxonomy" id="291645"/>
    <lineage>
        <taxon>Bacteria</taxon>
        <taxon>Pseudomonadati</taxon>
        <taxon>Bacteroidota</taxon>
        <taxon>Bacteroidia</taxon>
        <taxon>Bacteroidales</taxon>
        <taxon>Bacteroidaceae</taxon>
        <taxon>Bacteroides</taxon>
    </lineage>
</organism>
<evidence type="ECO:0000256" key="3">
    <source>
        <dbReference type="ARBA" id="ARBA00022692"/>
    </source>
</evidence>
<evidence type="ECO:0000313" key="8">
    <source>
        <dbReference type="EMBL" id="RHB35496.1"/>
    </source>
</evidence>
<dbReference type="CDD" id="cd10329">
    <property type="entry name" value="SLC5sbd_SGLT1-like"/>
    <property type="match status" value="1"/>
</dbReference>
<evidence type="ECO:0000313" key="9">
    <source>
        <dbReference type="Proteomes" id="UP000284379"/>
    </source>
</evidence>
<feature type="transmembrane region" description="Helical" evidence="7">
    <location>
        <begin position="6"/>
        <end position="25"/>
    </location>
</feature>
<evidence type="ECO:0000256" key="4">
    <source>
        <dbReference type="ARBA" id="ARBA00022989"/>
    </source>
</evidence>
<reference evidence="8 9" key="1">
    <citation type="submission" date="2018-08" db="EMBL/GenBank/DDBJ databases">
        <title>A genome reference for cultivated species of the human gut microbiota.</title>
        <authorList>
            <person name="Zou Y."/>
            <person name="Xue W."/>
            <person name="Luo G."/>
        </authorList>
    </citation>
    <scope>NUCLEOTIDE SEQUENCE [LARGE SCALE GENOMIC DNA]</scope>
    <source>
        <strain evidence="8 9">AM40-30BH</strain>
    </source>
</reference>
<comment type="subcellular location">
    <subcellularLocation>
        <location evidence="1">Membrane</location>
        <topology evidence="1">Multi-pass membrane protein</topology>
    </subcellularLocation>
</comment>
<dbReference type="PANTHER" id="PTHR11819">
    <property type="entry name" value="SOLUTE CARRIER FAMILY 5"/>
    <property type="match status" value="1"/>
</dbReference>
<evidence type="ECO:0000256" key="6">
    <source>
        <dbReference type="RuleBase" id="RU362091"/>
    </source>
</evidence>
<feature type="transmembrane region" description="Helical" evidence="7">
    <location>
        <begin position="417"/>
        <end position="435"/>
    </location>
</feature>
<keyword evidence="5 7" id="KW-0472">Membrane</keyword>
<dbReference type="GO" id="GO:0005886">
    <property type="term" value="C:plasma membrane"/>
    <property type="evidence" value="ECO:0007669"/>
    <property type="project" value="TreeGrafter"/>
</dbReference>
<dbReference type="InterPro" id="IPR001734">
    <property type="entry name" value="Na/solute_symporter"/>
</dbReference>
<protein>
    <submittedName>
        <fullName evidence="8">Sodium transporter</fullName>
    </submittedName>
</protein>
<dbReference type="PROSITE" id="PS50283">
    <property type="entry name" value="NA_SOLUT_SYMP_3"/>
    <property type="match status" value="1"/>
</dbReference>
<dbReference type="PANTHER" id="PTHR11819:SF195">
    <property type="entry name" value="SODIUM_GLUCOSE COTRANSPORTER 4"/>
    <property type="match status" value="1"/>
</dbReference>
<dbReference type="EMBL" id="QSGO01000006">
    <property type="protein sequence ID" value="RHB35496.1"/>
    <property type="molecule type" value="Genomic_DNA"/>
</dbReference>
<dbReference type="PROSITE" id="PS00456">
    <property type="entry name" value="NA_SOLUT_SYMP_1"/>
    <property type="match status" value="1"/>
</dbReference>
<feature type="transmembrane region" description="Helical" evidence="7">
    <location>
        <begin position="527"/>
        <end position="546"/>
    </location>
</feature>
<feature type="transmembrane region" description="Helical" evidence="7">
    <location>
        <begin position="442"/>
        <end position="464"/>
    </location>
</feature>
<dbReference type="InterPro" id="IPR018212">
    <property type="entry name" value="Na/solute_symporter_CS"/>
</dbReference>
<feature type="transmembrane region" description="Helical" evidence="7">
    <location>
        <begin position="338"/>
        <end position="361"/>
    </location>
</feature>
<dbReference type="Gene3D" id="1.20.1730.10">
    <property type="entry name" value="Sodium/glucose cotransporter"/>
    <property type="match status" value="1"/>
</dbReference>
<feature type="transmembrane region" description="Helical" evidence="7">
    <location>
        <begin position="45"/>
        <end position="67"/>
    </location>
</feature>
<comment type="caution">
    <text evidence="8">The sequence shown here is derived from an EMBL/GenBank/DDBJ whole genome shotgun (WGS) entry which is preliminary data.</text>
</comment>
<feature type="transmembrane region" description="Helical" evidence="7">
    <location>
        <begin position="155"/>
        <end position="175"/>
    </location>
</feature>
<dbReference type="InterPro" id="IPR038377">
    <property type="entry name" value="Na/Glc_symporter_sf"/>
</dbReference>
<sequence length="547" mass="60853">MSESLSTVDLIIIVLFIVFIIWWALRHSKTSDSASYFLAGKSCTWPMIGLSLFAASISSSTLIGHAGEGFISGVAVFNYNLMAVFVMIFFAMFFLPFYIKSGIFTIPEYLGRRFDSRSRLYFSFITIIGNIFLDAAAALYTGALILKMMFPGIDLFYIILGMAIVAGSYTIVGGLSSIINADVIQSIILIIGSIILSFFCFESIGGWDSFMEHFHEGVWLKLIRPLDDPTVPWPGLIFGVTILSFYFWGNNQVMVQRVLSARSIDEGRKGVLFVGFLYMFTLFIIIMPGIIARGIDLFGLGNSLPYDVIPGSTLKSIYGINTDEVYPRLILKLLPTGIIGLIIAAMISALTSTLSATLSSVSTLFTMDFYPRIVKNSNPQKLVRVGQITSFIALVIAVSWAPFIQKFDSLVGYYQEMVSYIAPPIVGAFLLGLFWKRGNAQGAFTGLMFGLTAAIGIMLTKYIIGISIPIHYLMLAPLLMLASMLVTVIVSYVTTPPLEEQVAPNTWNKYLWTEETKELKGVIWYKNFRVLCLILFILCVLEYLFFL</sequence>
<feature type="transmembrane region" description="Helical" evidence="7">
    <location>
        <begin position="470"/>
        <end position="493"/>
    </location>
</feature>
<evidence type="ECO:0000256" key="1">
    <source>
        <dbReference type="ARBA" id="ARBA00004141"/>
    </source>
</evidence>
<dbReference type="AlphaFoldDB" id="A0A413VPK1"/>
<feature type="transmembrane region" description="Helical" evidence="7">
    <location>
        <begin position="79"/>
        <end position="99"/>
    </location>
</feature>
<dbReference type="Proteomes" id="UP000284379">
    <property type="component" value="Unassembled WGS sequence"/>
</dbReference>
<comment type="similarity">
    <text evidence="2 6">Belongs to the sodium:solute symporter (SSF) (TC 2.A.21) family.</text>
</comment>
<feature type="transmembrane region" description="Helical" evidence="7">
    <location>
        <begin position="120"/>
        <end position="143"/>
    </location>
</feature>
<feature type="transmembrane region" description="Helical" evidence="7">
    <location>
        <begin position="270"/>
        <end position="291"/>
    </location>
</feature>
<evidence type="ECO:0000256" key="5">
    <source>
        <dbReference type="ARBA" id="ARBA00023136"/>
    </source>
</evidence>
<evidence type="ECO:0000256" key="7">
    <source>
        <dbReference type="SAM" id="Phobius"/>
    </source>
</evidence>
<dbReference type="GO" id="GO:0005412">
    <property type="term" value="F:D-glucose:sodium symporter activity"/>
    <property type="evidence" value="ECO:0007669"/>
    <property type="project" value="TreeGrafter"/>
</dbReference>
<feature type="transmembrane region" description="Helical" evidence="7">
    <location>
        <begin position="382"/>
        <end position="405"/>
    </location>
</feature>
<keyword evidence="3 7" id="KW-0812">Transmembrane</keyword>
<accession>A0A413VPK1</accession>
<feature type="transmembrane region" description="Helical" evidence="7">
    <location>
        <begin position="230"/>
        <end position="249"/>
    </location>
</feature>
<proteinExistence type="inferred from homology"/>
<keyword evidence="4 7" id="KW-1133">Transmembrane helix</keyword>
<name>A0A413VPK1_9BACE</name>
<feature type="transmembrane region" description="Helical" evidence="7">
    <location>
        <begin position="187"/>
        <end position="210"/>
    </location>
</feature>
<dbReference type="NCBIfam" id="TIGR00813">
    <property type="entry name" value="sss"/>
    <property type="match status" value="1"/>
</dbReference>